<gene>
    <name evidence="1" type="ORF">BDM02DRAFT_3117629</name>
</gene>
<sequence>MRKAFLTVASLLATITSTSGRPYARAPIDEATLTKVRANAIASAQRSWEVGTLTEALLEYSWPQLSVFNDAGSIPPARQLFTSNYPVDVVKIATDIVEKKPNDSLALVQDGSVGDPASIGFAVILANWTRNDTSDNRFSVAAGSQLNYVLSHSPHTDDGAISHRTEQVQLWSDFVYMVPPFIAYFGAYDQPDAKKWLLQAAYDQCRLYRKYLQDSTTNLWKHIELGSWQDEKLWATGNGWAAAGMFRVLQTIRNSDVSDSFLDQQQDLLNWIEEIVKTAWNYQTSAGALRNVIDESDSFMDTASTALIASVTFRLAVLKGDSSAYISSANAAYDFVHRNIDNDGWLRNTVDPLTFYTPSSSDQPSPEAQSFVLLLEAARRDFQDWVDSEATLPSGGMVINKLYL</sequence>
<name>A0ACB6ZBZ1_THEGA</name>
<organism evidence="1 2">
    <name type="scientific">Thelephora ganbajun</name>
    <name type="common">Ganba fungus</name>
    <dbReference type="NCBI Taxonomy" id="370292"/>
    <lineage>
        <taxon>Eukaryota</taxon>
        <taxon>Fungi</taxon>
        <taxon>Dikarya</taxon>
        <taxon>Basidiomycota</taxon>
        <taxon>Agaricomycotina</taxon>
        <taxon>Agaricomycetes</taxon>
        <taxon>Thelephorales</taxon>
        <taxon>Thelephoraceae</taxon>
        <taxon>Thelephora</taxon>
    </lineage>
</organism>
<dbReference type="EMBL" id="MU118042">
    <property type="protein sequence ID" value="KAF9647034.1"/>
    <property type="molecule type" value="Genomic_DNA"/>
</dbReference>
<keyword evidence="2" id="KW-1185">Reference proteome</keyword>
<reference evidence="1" key="1">
    <citation type="submission" date="2019-10" db="EMBL/GenBank/DDBJ databases">
        <authorList>
            <consortium name="DOE Joint Genome Institute"/>
            <person name="Kuo A."/>
            <person name="Miyauchi S."/>
            <person name="Kiss E."/>
            <person name="Drula E."/>
            <person name="Kohler A."/>
            <person name="Sanchez-Garcia M."/>
            <person name="Andreopoulos B."/>
            <person name="Barry K.W."/>
            <person name="Bonito G."/>
            <person name="Buee M."/>
            <person name="Carver A."/>
            <person name="Chen C."/>
            <person name="Cichocki N."/>
            <person name="Clum A."/>
            <person name="Culley D."/>
            <person name="Crous P.W."/>
            <person name="Fauchery L."/>
            <person name="Girlanda M."/>
            <person name="Hayes R."/>
            <person name="Keri Z."/>
            <person name="Labutti K."/>
            <person name="Lipzen A."/>
            <person name="Lombard V."/>
            <person name="Magnuson J."/>
            <person name="Maillard F."/>
            <person name="Morin E."/>
            <person name="Murat C."/>
            <person name="Nolan M."/>
            <person name="Ohm R."/>
            <person name="Pangilinan J."/>
            <person name="Pereira M."/>
            <person name="Perotto S."/>
            <person name="Peter M."/>
            <person name="Riley R."/>
            <person name="Sitrit Y."/>
            <person name="Stielow B."/>
            <person name="Szollosi G."/>
            <person name="Zifcakova L."/>
            <person name="Stursova M."/>
            <person name="Spatafora J.W."/>
            <person name="Tedersoo L."/>
            <person name="Vaario L.-M."/>
            <person name="Yamada A."/>
            <person name="Yan M."/>
            <person name="Wang P."/>
            <person name="Xu J."/>
            <person name="Bruns T."/>
            <person name="Baldrian P."/>
            <person name="Vilgalys R."/>
            <person name="Henrissat B."/>
            <person name="Grigoriev I.V."/>
            <person name="Hibbett D."/>
            <person name="Nagy L.G."/>
            <person name="Martin F.M."/>
        </authorList>
    </citation>
    <scope>NUCLEOTIDE SEQUENCE</scope>
    <source>
        <strain evidence="1">P2</strain>
    </source>
</reference>
<keyword evidence="1" id="KW-0378">Hydrolase</keyword>
<dbReference type="Proteomes" id="UP000886501">
    <property type="component" value="Unassembled WGS sequence"/>
</dbReference>
<keyword evidence="1" id="KW-0326">Glycosidase</keyword>
<accession>A0ACB6ZBZ1</accession>
<evidence type="ECO:0000313" key="1">
    <source>
        <dbReference type="EMBL" id="KAF9647034.1"/>
    </source>
</evidence>
<comment type="caution">
    <text evidence="1">The sequence shown here is derived from an EMBL/GenBank/DDBJ whole genome shotgun (WGS) entry which is preliminary data.</text>
</comment>
<proteinExistence type="predicted"/>
<reference evidence="1" key="2">
    <citation type="journal article" date="2020" name="Nat. Commun.">
        <title>Large-scale genome sequencing of mycorrhizal fungi provides insights into the early evolution of symbiotic traits.</title>
        <authorList>
            <person name="Miyauchi S."/>
            <person name="Kiss E."/>
            <person name="Kuo A."/>
            <person name="Drula E."/>
            <person name="Kohler A."/>
            <person name="Sanchez-Garcia M."/>
            <person name="Morin E."/>
            <person name="Andreopoulos B."/>
            <person name="Barry K.W."/>
            <person name="Bonito G."/>
            <person name="Buee M."/>
            <person name="Carver A."/>
            <person name="Chen C."/>
            <person name="Cichocki N."/>
            <person name="Clum A."/>
            <person name="Culley D."/>
            <person name="Crous P.W."/>
            <person name="Fauchery L."/>
            <person name="Girlanda M."/>
            <person name="Hayes R.D."/>
            <person name="Keri Z."/>
            <person name="LaButti K."/>
            <person name="Lipzen A."/>
            <person name="Lombard V."/>
            <person name="Magnuson J."/>
            <person name="Maillard F."/>
            <person name="Murat C."/>
            <person name="Nolan M."/>
            <person name="Ohm R.A."/>
            <person name="Pangilinan J."/>
            <person name="Pereira M.F."/>
            <person name="Perotto S."/>
            <person name="Peter M."/>
            <person name="Pfister S."/>
            <person name="Riley R."/>
            <person name="Sitrit Y."/>
            <person name="Stielow J.B."/>
            <person name="Szollosi G."/>
            <person name="Zifcakova L."/>
            <person name="Stursova M."/>
            <person name="Spatafora J.W."/>
            <person name="Tedersoo L."/>
            <person name="Vaario L.M."/>
            <person name="Yamada A."/>
            <person name="Yan M."/>
            <person name="Wang P."/>
            <person name="Xu J."/>
            <person name="Bruns T."/>
            <person name="Baldrian P."/>
            <person name="Vilgalys R."/>
            <person name="Dunand C."/>
            <person name="Henrissat B."/>
            <person name="Grigoriev I.V."/>
            <person name="Hibbett D."/>
            <person name="Nagy L.G."/>
            <person name="Martin F.M."/>
        </authorList>
    </citation>
    <scope>NUCLEOTIDE SEQUENCE</scope>
    <source>
        <strain evidence="1">P2</strain>
    </source>
</reference>
<evidence type="ECO:0000313" key="2">
    <source>
        <dbReference type="Proteomes" id="UP000886501"/>
    </source>
</evidence>
<protein>
    <submittedName>
        <fullName evidence="1">Six-hairpin glycosidase</fullName>
    </submittedName>
</protein>